<comment type="caution">
    <text evidence="1">The sequence shown here is derived from an EMBL/GenBank/DDBJ whole genome shotgun (WGS) entry which is preliminary data.</text>
</comment>
<reference evidence="1" key="1">
    <citation type="journal article" date="2015" name="Nature">
        <title>Complex archaea that bridge the gap between prokaryotes and eukaryotes.</title>
        <authorList>
            <person name="Spang A."/>
            <person name="Saw J.H."/>
            <person name="Jorgensen S.L."/>
            <person name="Zaremba-Niedzwiedzka K."/>
            <person name="Martijn J."/>
            <person name="Lind A.E."/>
            <person name="van Eijk R."/>
            <person name="Schleper C."/>
            <person name="Guy L."/>
            <person name="Ettema T.J."/>
        </authorList>
    </citation>
    <scope>NUCLEOTIDE SEQUENCE</scope>
</reference>
<dbReference type="EMBL" id="LAZR01053358">
    <property type="protein sequence ID" value="KKK80919.1"/>
    <property type="molecule type" value="Genomic_DNA"/>
</dbReference>
<organism evidence="1">
    <name type="scientific">marine sediment metagenome</name>
    <dbReference type="NCBI Taxonomy" id="412755"/>
    <lineage>
        <taxon>unclassified sequences</taxon>
        <taxon>metagenomes</taxon>
        <taxon>ecological metagenomes</taxon>
    </lineage>
</organism>
<dbReference type="AlphaFoldDB" id="A0A0F9AR62"/>
<sequence length="30" mass="3379">VEEVRPGVLVTKAGEPPFPKVKTKFINLER</sequence>
<protein>
    <submittedName>
        <fullName evidence="1">Uncharacterized protein</fullName>
    </submittedName>
</protein>
<evidence type="ECO:0000313" key="1">
    <source>
        <dbReference type="EMBL" id="KKK80919.1"/>
    </source>
</evidence>
<gene>
    <name evidence="1" type="ORF">LCGC14_2818700</name>
</gene>
<proteinExistence type="predicted"/>
<accession>A0A0F9AR62</accession>
<name>A0A0F9AR62_9ZZZZ</name>
<feature type="non-terminal residue" evidence="1">
    <location>
        <position position="1"/>
    </location>
</feature>